<name>A0A7G3G4Q3_9NEIS</name>
<feature type="region of interest" description="Disordered" evidence="1">
    <location>
        <begin position="1"/>
        <end position="22"/>
    </location>
</feature>
<keyword evidence="3" id="KW-1185">Reference proteome</keyword>
<accession>A0A7G3G4Q3</accession>
<feature type="compositionally biased region" description="Basic and acidic residues" evidence="1">
    <location>
        <begin position="1"/>
        <end position="10"/>
    </location>
</feature>
<reference evidence="2 3" key="1">
    <citation type="submission" date="2018-01" db="EMBL/GenBank/DDBJ databases">
        <title>Genome sequence of Iodobacter sp. strain PCH194 isolated from Indian Trans-Himalaya.</title>
        <authorList>
            <person name="Kumar V."/>
            <person name="Thakur V."/>
            <person name="Kumar S."/>
            <person name="Singh D."/>
        </authorList>
    </citation>
    <scope>NUCLEOTIDE SEQUENCE [LARGE SCALE GENOMIC DNA]</scope>
    <source>
        <strain evidence="2 3">PCH194</strain>
    </source>
</reference>
<evidence type="ECO:0000256" key="1">
    <source>
        <dbReference type="SAM" id="MobiDB-lite"/>
    </source>
</evidence>
<dbReference type="Proteomes" id="UP000515917">
    <property type="component" value="Chromosome"/>
</dbReference>
<proteinExistence type="predicted"/>
<evidence type="ECO:0000313" key="3">
    <source>
        <dbReference type="Proteomes" id="UP000515917"/>
    </source>
</evidence>
<dbReference type="EMBL" id="CP025781">
    <property type="protein sequence ID" value="QBC42098.1"/>
    <property type="molecule type" value="Genomic_DNA"/>
</dbReference>
<organism evidence="2 3">
    <name type="scientific">Iodobacter fluviatilis</name>
    <dbReference type="NCBI Taxonomy" id="537"/>
    <lineage>
        <taxon>Bacteria</taxon>
        <taxon>Pseudomonadati</taxon>
        <taxon>Pseudomonadota</taxon>
        <taxon>Betaproteobacteria</taxon>
        <taxon>Neisseriales</taxon>
        <taxon>Chitinibacteraceae</taxon>
        <taxon>Iodobacter</taxon>
    </lineage>
</organism>
<dbReference type="AlphaFoldDB" id="A0A7G3G4Q3"/>
<evidence type="ECO:0000313" key="2">
    <source>
        <dbReference type="EMBL" id="QBC42098.1"/>
    </source>
</evidence>
<protein>
    <submittedName>
        <fullName evidence="2">Uncharacterized protein</fullName>
    </submittedName>
</protein>
<sequence length="67" mass="7280">MPRKPLDAHETPQATGGVRGCAFYPLTPPPRKQEQGLGQRPKVLEITSFGEVCSGVITALIFIDVIF</sequence>
<gene>
    <name evidence="2" type="ORF">C1H71_00005</name>
</gene>
<dbReference type="KEGG" id="ifl:C1H71_00005"/>